<dbReference type="InterPro" id="IPR026575">
    <property type="entry name" value="GpdQ/CpdA-like"/>
</dbReference>
<keyword evidence="1 5" id="KW-0479">Metal-binding</keyword>
<comment type="similarity">
    <text evidence="4 5">Belongs to the cyclic nucleotide phosphodiesterase class-III family.</text>
</comment>
<feature type="binding site" evidence="5">
    <location>
        <begin position="98"/>
        <end position="99"/>
    </location>
    <ligand>
        <name>AMP</name>
        <dbReference type="ChEBI" id="CHEBI:456215"/>
    </ligand>
</feature>
<evidence type="ECO:0000259" key="6">
    <source>
        <dbReference type="Pfam" id="PF00149"/>
    </source>
</evidence>
<dbReference type="EMBL" id="SLYB01000003">
    <property type="protein sequence ID" value="TCP96940.1"/>
    <property type="molecule type" value="Genomic_DNA"/>
</dbReference>
<accession>A0A4R2T3S5</accession>
<dbReference type="EC" id="3.1.4.53" evidence="5"/>
<protein>
    <recommendedName>
        <fullName evidence="5">3',5'-cyclic adenosine monophosphate phosphodiesterase CpdA</fullName>
        <shortName evidence="5">3',5'-cyclic AMP phosphodiesterase</shortName>
        <shortName evidence="5">cAMP phosphodiesterase</shortName>
        <ecNumber evidence="5">3.1.4.53</ecNumber>
    </recommendedName>
</protein>
<evidence type="ECO:0000313" key="7">
    <source>
        <dbReference type="EMBL" id="TCP96940.1"/>
    </source>
</evidence>
<keyword evidence="5" id="KW-0114">cAMP</keyword>
<dbReference type="InterPro" id="IPR029052">
    <property type="entry name" value="Metallo-depent_PP-like"/>
</dbReference>
<sequence length="281" mass="32698">MLNTLIYDARKNEAKDLVVRFIQITDPHLFKNEDTELLGINTQASFEQVLKEVKQSDFDYDFVLATGDLVQDSSKEAYQRFAEQIKTLGKNVHWIPGNHDFQPTMFEVLNQADNRISAVKHLLAGKRWQIIMLDSQVYGVPHGQLISYQLDWLLSKLKDHPQRYSLIVLHHHIVSTNSEWLDQHNLRNAQELSEVLAPFNNVKGILYGHIHQQVDTQWNGYQVMATPSTCIQFKPDSHHFALDTLQPGWREIELYENGEIKTCVKRIRQKAFLPDFKEEGY</sequence>
<dbReference type="InterPro" id="IPR046379">
    <property type="entry name" value="cAMP_phosphodiest_CpdA"/>
</dbReference>
<feature type="binding site" evidence="5">
    <location>
        <position position="28"/>
    </location>
    <ligand>
        <name>Fe cation</name>
        <dbReference type="ChEBI" id="CHEBI:24875"/>
        <label>1</label>
    </ligand>
</feature>
<evidence type="ECO:0000256" key="5">
    <source>
        <dbReference type="HAMAP-Rule" id="MF_00905"/>
    </source>
</evidence>
<feature type="binding site" evidence="5">
    <location>
        <position position="28"/>
    </location>
    <ligand>
        <name>AMP</name>
        <dbReference type="ChEBI" id="CHEBI:456215"/>
    </ligand>
</feature>
<organism evidence="7 8">
    <name type="scientific">Cricetibacter osteomyelitidis</name>
    <dbReference type="NCBI Taxonomy" id="1521931"/>
    <lineage>
        <taxon>Bacteria</taxon>
        <taxon>Pseudomonadati</taxon>
        <taxon>Pseudomonadota</taxon>
        <taxon>Gammaproteobacteria</taxon>
        <taxon>Pasteurellales</taxon>
        <taxon>Pasteurellaceae</taxon>
        <taxon>Cricetibacter</taxon>
    </lineage>
</organism>
<evidence type="ECO:0000256" key="3">
    <source>
        <dbReference type="ARBA" id="ARBA00023004"/>
    </source>
</evidence>
<dbReference type="SUPFAM" id="SSF56300">
    <property type="entry name" value="Metallo-dependent phosphatases"/>
    <property type="match status" value="1"/>
</dbReference>
<reference evidence="7 8" key="1">
    <citation type="submission" date="2019-03" db="EMBL/GenBank/DDBJ databases">
        <title>Genomic Encyclopedia of Type Strains, Phase IV (KMG-IV): sequencing the most valuable type-strain genomes for metagenomic binning, comparative biology and taxonomic classification.</title>
        <authorList>
            <person name="Goeker M."/>
        </authorList>
    </citation>
    <scope>NUCLEOTIDE SEQUENCE [LARGE SCALE GENOMIC DNA]</scope>
    <source>
        <strain evidence="7 8">DSM 28404</strain>
    </source>
</reference>
<evidence type="ECO:0000256" key="1">
    <source>
        <dbReference type="ARBA" id="ARBA00022723"/>
    </source>
</evidence>
<keyword evidence="8" id="KW-1185">Reference proteome</keyword>
<dbReference type="Gene3D" id="3.60.21.10">
    <property type="match status" value="1"/>
</dbReference>
<evidence type="ECO:0000256" key="4">
    <source>
        <dbReference type="ARBA" id="ARBA00025742"/>
    </source>
</evidence>
<keyword evidence="2 5" id="KW-0378">Hydrolase</keyword>
<feature type="binding site" evidence="5">
    <location>
        <position position="209"/>
    </location>
    <ligand>
        <name>Fe cation</name>
        <dbReference type="ChEBI" id="CHEBI:24875"/>
        <label>2</label>
    </ligand>
</feature>
<dbReference type="Pfam" id="PF00149">
    <property type="entry name" value="Metallophos"/>
    <property type="match status" value="1"/>
</dbReference>
<proteinExistence type="inferred from homology"/>
<dbReference type="GO" id="GO:0046872">
    <property type="term" value="F:metal ion binding"/>
    <property type="evidence" value="ECO:0007669"/>
    <property type="project" value="UniProtKB-UniRule"/>
</dbReference>
<comment type="function">
    <text evidence="5">Hydrolyzes cAMP to 5'-AMP. Plays an important regulatory role in modulating the intracellular concentration of cAMP, thereby influencing cAMP-dependent processes.</text>
</comment>
<dbReference type="CDD" id="cd07402">
    <property type="entry name" value="MPP_GpdQ"/>
    <property type="match status" value="1"/>
</dbReference>
<dbReference type="Proteomes" id="UP000295763">
    <property type="component" value="Unassembled WGS sequence"/>
</dbReference>
<feature type="binding site" evidence="5">
    <location>
        <position position="211"/>
    </location>
    <ligand>
        <name>Fe cation</name>
        <dbReference type="ChEBI" id="CHEBI:24875"/>
        <label>1</label>
    </ligand>
</feature>
<keyword evidence="3 5" id="KW-0408">Iron</keyword>
<dbReference type="RefSeq" id="WP_424276051.1">
    <property type="nucleotide sequence ID" value="NZ_SLYB01000003.1"/>
</dbReference>
<feature type="binding site" evidence="5">
    <location>
        <position position="211"/>
    </location>
    <ligand>
        <name>AMP</name>
        <dbReference type="ChEBI" id="CHEBI:456215"/>
    </ligand>
</feature>
<dbReference type="AlphaFoldDB" id="A0A4R2T3S5"/>
<feature type="binding site" evidence="5">
    <location>
        <position position="98"/>
    </location>
    <ligand>
        <name>Fe cation</name>
        <dbReference type="ChEBI" id="CHEBI:24875"/>
        <label>2</label>
    </ligand>
</feature>
<dbReference type="InterPro" id="IPR050884">
    <property type="entry name" value="CNP_phosphodiesterase-III"/>
</dbReference>
<dbReference type="PANTHER" id="PTHR42988">
    <property type="entry name" value="PHOSPHOHYDROLASE"/>
    <property type="match status" value="1"/>
</dbReference>
<evidence type="ECO:0000256" key="2">
    <source>
        <dbReference type="ARBA" id="ARBA00022801"/>
    </source>
</evidence>
<feature type="binding site" evidence="5">
    <location>
        <position position="68"/>
    </location>
    <ligand>
        <name>Fe cation</name>
        <dbReference type="ChEBI" id="CHEBI:24875"/>
        <label>2</label>
    </ligand>
</feature>
<dbReference type="PANTHER" id="PTHR42988:SF2">
    <property type="entry name" value="CYCLIC NUCLEOTIDE PHOSPHODIESTERASE CBUA0032-RELATED"/>
    <property type="match status" value="1"/>
</dbReference>
<dbReference type="GO" id="GO:0004115">
    <property type="term" value="F:3',5'-cyclic-AMP phosphodiesterase activity"/>
    <property type="evidence" value="ECO:0007669"/>
    <property type="project" value="UniProtKB-UniRule"/>
</dbReference>
<comment type="cofactor">
    <cofactor evidence="5">
        <name>Fe(2+)</name>
        <dbReference type="ChEBI" id="CHEBI:29033"/>
    </cofactor>
    <text evidence="5">Binds 2 Fe(2+) ions per subunit.</text>
</comment>
<feature type="binding site" evidence="5">
    <location>
        <position position="26"/>
    </location>
    <ligand>
        <name>Fe cation</name>
        <dbReference type="ChEBI" id="CHEBI:24875"/>
        <label>1</label>
    </ligand>
</feature>
<feature type="binding site" evidence="5">
    <location>
        <position position="68"/>
    </location>
    <ligand>
        <name>Fe cation</name>
        <dbReference type="ChEBI" id="CHEBI:24875"/>
        <label>1</label>
    </ligand>
</feature>
<evidence type="ECO:0000313" key="8">
    <source>
        <dbReference type="Proteomes" id="UP000295763"/>
    </source>
</evidence>
<name>A0A4R2T3S5_9PAST</name>
<feature type="binding site" evidence="5">
    <location>
        <position position="68"/>
    </location>
    <ligand>
        <name>AMP</name>
        <dbReference type="ChEBI" id="CHEBI:456215"/>
    </ligand>
</feature>
<comment type="catalytic activity">
    <reaction evidence="5">
        <text>3',5'-cyclic AMP + H2O = AMP + H(+)</text>
        <dbReference type="Rhea" id="RHEA:25277"/>
        <dbReference type="ChEBI" id="CHEBI:15377"/>
        <dbReference type="ChEBI" id="CHEBI:15378"/>
        <dbReference type="ChEBI" id="CHEBI:58165"/>
        <dbReference type="ChEBI" id="CHEBI:456215"/>
        <dbReference type="EC" id="3.1.4.53"/>
    </reaction>
</comment>
<keyword evidence="5" id="KW-0547">Nucleotide-binding</keyword>
<dbReference type="InterPro" id="IPR004843">
    <property type="entry name" value="Calcineurin-like_PHP"/>
</dbReference>
<dbReference type="HAMAP" id="MF_00905">
    <property type="entry name" value="cAMP_phosphodiest_CpdA"/>
    <property type="match status" value="1"/>
</dbReference>
<dbReference type="NCBIfam" id="NF008359">
    <property type="entry name" value="PRK11148.1"/>
    <property type="match status" value="1"/>
</dbReference>
<gene>
    <name evidence="5" type="primary">cpdA</name>
    <name evidence="7" type="ORF">EDC44_103141</name>
</gene>
<feature type="domain" description="Calcineurin-like phosphoesterase" evidence="6">
    <location>
        <begin position="20"/>
        <end position="212"/>
    </location>
</feature>
<feature type="binding site" evidence="5">
    <location>
        <position position="170"/>
    </location>
    <ligand>
        <name>Fe cation</name>
        <dbReference type="ChEBI" id="CHEBI:24875"/>
        <label>2</label>
    </ligand>
</feature>
<dbReference type="GO" id="GO:0000166">
    <property type="term" value="F:nucleotide binding"/>
    <property type="evidence" value="ECO:0007669"/>
    <property type="project" value="UniProtKB-UniRule"/>
</dbReference>
<comment type="caution">
    <text evidence="7">The sequence shown here is derived from an EMBL/GenBank/DDBJ whole genome shotgun (WGS) entry which is preliminary data.</text>
</comment>